<evidence type="ECO:0000313" key="5">
    <source>
        <dbReference type="EMBL" id="MVB00166.1"/>
    </source>
</evidence>
<proteinExistence type="inferred from homology"/>
<feature type="domain" description="Bacterial sugar transferase" evidence="4">
    <location>
        <begin position="229"/>
        <end position="427"/>
    </location>
</feature>
<evidence type="ECO:0000256" key="3">
    <source>
        <dbReference type="SAM" id="Phobius"/>
    </source>
</evidence>
<feature type="transmembrane region" description="Helical" evidence="3">
    <location>
        <begin position="12"/>
        <end position="31"/>
    </location>
</feature>
<dbReference type="GO" id="GO:0000271">
    <property type="term" value="P:polysaccharide biosynthetic process"/>
    <property type="evidence" value="ECO:0007669"/>
    <property type="project" value="UniProtKB-KW"/>
</dbReference>
<keyword evidence="3" id="KW-0472">Membrane</keyword>
<feature type="transmembrane region" description="Helical" evidence="3">
    <location>
        <begin position="104"/>
        <end position="123"/>
    </location>
</feature>
<gene>
    <name evidence="5" type="ORF">GN330_23240</name>
</gene>
<accession>A0A844QLI6</accession>
<comment type="caution">
    <text evidence="5">The sequence shown here is derived from an EMBL/GenBank/DDBJ whole genome shotgun (WGS) entry which is preliminary data.</text>
</comment>
<evidence type="ECO:0000256" key="2">
    <source>
        <dbReference type="ARBA" id="ARBA00023169"/>
    </source>
</evidence>
<evidence type="ECO:0000256" key="1">
    <source>
        <dbReference type="ARBA" id="ARBA00006464"/>
    </source>
</evidence>
<feature type="transmembrane region" description="Helical" evidence="3">
    <location>
        <begin position="43"/>
        <end position="63"/>
    </location>
</feature>
<name>A0A844QLI6_9HYPH</name>
<dbReference type="Proteomes" id="UP000463224">
    <property type="component" value="Unassembled WGS sequence"/>
</dbReference>
<protein>
    <submittedName>
        <fullName evidence="5">Polyprenyl glycosylphosphotransferase</fullName>
    </submittedName>
</protein>
<dbReference type="RefSeq" id="WP_156716125.1">
    <property type="nucleotide sequence ID" value="NZ_WPHG01000012.1"/>
</dbReference>
<dbReference type="EMBL" id="WPHG01000012">
    <property type="protein sequence ID" value="MVB00166.1"/>
    <property type="molecule type" value="Genomic_DNA"/>
</dbReference>
<organism evidence="5 6">
    <name type="scientific">Nitratireductor arenosus</name>
    <dbReference type="NCBI Taxonomy" id="2682096"/>
    <lineage>
        <taxon>Bacteria</taxon>
        <taxon>Pseudomonadati</taxon>
        <taxon>Pseudomonadota</taxon>
        <taxon>Alphaproteobacteria</taxon>
        <taxon>Hyphomicrobiales</taxon>
        <taxon>Phyllobacteriaceae</taxon>
        <taxon>Nitratireductor</taxon>
    </lineage>
</organism>
<dbReference type="InterPro" id="IPR003362">
    <property type="entry name" value="Bact_transf"/>
</dbReference>
<feature type="transmembrane region" description="Helical" evidence="3">
    <location>
        <begin position="75"/>
        <end position="98"/>
    </location>
</feature>
<keyword evidence="6" id="KW-1185">Reference proteome</keyword>
<keyword evidence="5" id="KW-0808">Transferase</keyword>
<evidence type="ECO:0000259" key="4">
    <source>
        <dbReference type="Pfam" id="PF02397"/>
    </source>
</evidence>
<reference evidence="5 6" key="1">
    <citation type="submission" date="2019-12" db="EMBL/GenBank/DDBJ databases">
        <title>Nitratireductor arenosus sp. nov., Isolated from sea sand, Jeju island, South Korea.</title>
        <authorList>
            <person name="Kim W."/>
        </authorList>
    </citation>
    <scope>NUCLEOTIDE SEQUENCE [LARGE SCALE GENOMIC DNA]</scope>
    <source>
        <strain evidence="5 6">CAU 1489</strain>
    </source>
</reference>
<dbReference type="Pfam" id="PF02397">
    <property type="entry name" value="Bac_transf"/>
    <property type="match status" value="1"/>
</dbReference>
<evidence type="ECO:0000313" key="6">
    <source>
        <dbReference type="Proteomes" id="UP000463224"/>
    </source>
</evidence>
<keyword evidence="3" id="KW-1133">Transmembrane helix</keyword>
<keyword evidence="2" id="KW-0270">Exopolysaccharide synthesis</keyword>
<dbReference type="GO" id="GO:0016780">
    <property type="term" value="F:phosphotransferase activity, for other substituted phosphate groups"/>
    <property type="evidence" value="ECO:0007669"/>
    <property type="project" value="TreeGrafter"/>
</dbReference>
<sequence length="433" mass="49136">MARSNNRSLVHSFRVQILVTLLLGVLFPTLVRLDFQLASAQTPFYLNMLIWTTLAAFGGLLLYRRVLAVPGAGPGYLILPTYTASYLVVILVLFFFRLDYSRTILALSYFLLVSWMMFSVFVLRPKKLLQFAVVPGGRVERLKGIPTATWNYLRSPDEPLSACDGVIVDLRIDLSDRWARFIADATLAGTPVFHVKEIEESLTGQVEIEHLSENNLGSLNPNEAYLELKIIVDWLLAALSLVVLLPVFLLVALAIKLDSPGEVMFRQSRQGYRQKPFRIFKFRTMMTDPPGLAVDNGGSGDEGNHAEIDRAITRPGDNRITRVGRFLRRTRLDELPQILNILRGEMSWIGPRPEATVLSAWYDAELPFYSYRHIVRPGITGWAQVNQGHVADVNDVHKKLHYDFYYIKNFSFWLDVTIFFMTIKVILSGHGSK</sequence>
<dbReference type="PANTHER" id="PTHR30576">
    <property type="entry name" value="COLANIC BIOSYNTHESIS UDP-GLUCOSE LIPID CARRIER TRANSFERASE"/>
    <property type="match status" value="1"/>
</dbReference>
<keyword evidence="3" id="KW-0812">Transmembrane</keyword>
<feature type="transmembrane region" description="Helical" evidence="3">
    <location>
        <begin position="234"/>
        <end position="255"/>
    </location>
</feature>
<dbReference type="PANTHER" id="PTHR30576:SF0">
    <property type="entry name" value="UNDECAPRENYL-PHOSPHATE N-ACETYLGALACTOSAMINYL 1-PHOSPHATE TRANSFERASE-RELATED"/>
    <property type="match status" value="1"/>
</dbReference>
<comment type="similarity">
    <text evidence="1">Belongs to the bacterial sugar transferase family.</text>
</comment>
<dbReference type="AlphaFoldDB" id="A0A844QLI6"/>